<protein>
    <submittedName>
        <fullName evidence="2">Uncharacterized protein</fullName>
    </submittedName>
</protein>
<dbReference type="AlphaFoldDB" id="A0A543CTK0"/>
<organism evidence="2 3">
    <name type="scientific">Actinoallomurus bryophytorum</name>
    <dbReference type="NCBI Taxonomy" id="1490222"/>
    <lineage>
        <taxon>Bacteria</taxon>
        <taxon>Bacillati</taxon>
        <taxon>Actinomycetota</taxon>
        <taxon>Actinomycetes</taxon>
        <taxon>Streptosporangiales</taxon>
        <taxon>Thermomonosporaceae</taxon>
        <taxon>Actinoallomurus</taxon>
    </lineage>
</organism>
<feature type="compositionally biased region" description="Basic and acidic residues" evidence="1">
    <location>
        <begin position="1"/>
        <end position="16"/>
    </location>
</feature>
<comment type="caution">
    <text evidence="2">The sequence shown here is derived from an EMBL/GenBank/DDBJ whole genome shotgun (WGS) entry which is preliminary data.</text>
</comment>
<gene>
    <name evidence="2" type="ORF">FB559_6149</name>
</gene>
<name>A0A543CTK0_9ACTN</name>
<evidence type="ECO:0000313" key="3">
    <source>
        <dbReference type="Proteomes" id="UP000316096"/>
    </source>
</evidence>
<accession>A0A543CTK0</accession>
<dbReference type="EMBL" id="VFOZ01000001">
    <property type="protein sequence ID" value="TQM00436.1"/>
    <property type="molecule type" value="Genomic_DNA"/>
</dbReference>
<keyword evidence="3" id="KW-1185">Reference proteome</keyword>
<evidence type="ECO:0000313" key="2">
    <source>
        <dbReference type="EMBL" id="TQM00436.1"/>
    </source>
</evidence>
<proteinExistence type="predicted"/>
<feature type="region of interest" description="Disordered" evidence="1">
    <location>
        <begin position="1"/>
        <end position="46"/>
    </location>
</feature>
<reference evidence="2 3" key="1">
    <citation type="submission" date="2019-06" db="EMBL/GenBank/DDBJ databases">
        <title>Sequencing the genomes of 1000 actinobacteria strains.</title>
        <authorList>
            <person name="Klenk H.-P."/>
        </authorList>
    </citation>
    <scope>NUCLEOTIDE SEQUENCE [LARGE SCALE GENOMIC DNA]</scope>
    <source>
        <strain evidence="2 3">DSM 102200</strain>
    </source>
</reference>
<evidence type="ECO:0000256" key="1">
    <source>
        <dbReference type="SAM" id="MobiDB-lite"/>
    </source>
</evidence>
<dbReference type="Proteomes" id="UP000316096">
    <property type="component" value="Unassembled WGS sequence"/>
</dbReference>
<sequence length="260" mass="26779">MMGTADDRTDRTDRSGRAAARPPSGAGPGRRKAPSGARGDERSRMRAGRAAAGIGVAVLALAACGGSGSGGSSGTSAAATPTPTAAAIAGHLTPPGTHLKFGQPATAGWVPTSLDTGTAAHKALKLQVTVRSVEKGTIADFKNVRLKSAERTSTPYYVKVRIKALGSTPPSGTNDDPDVTIDAIDDRGQQQSNIIFLGTFARCDDARPPKPFANGKSYDSCLAYLMPGGGSIQKVQWNSGPSKANEVTPYFDKPIVWAAT</sequence>